<dbReference type="EC" id="1.3.1.-" evidence="12"/>
<dbReference type="Gene3D" id="3.50.50.60">
    <property type="entry name" value="FAD/NAD(P)-binding domain"/>
    <property type="match status" value="1"/>
</dbReference>
<sequence>MPVSASWNPNFYIPGIPCRPMTDGECKTIIKAAGQGAADAKAATIDGVYLHGHEGYLLEQMTNPAFNRRKFGRYANWQNFGLDMVKEIRKRTGPNFPIMYRIDLSLALNETYGERMDTVTSLKKFKRERTVAQTLDYMVNLVKAGVDFFDVDLGCYDNWRLPHPPTSVPSGCFLPVARLVKEYFAHEKVLSNAGLPVPVVAVGKLGYPDLAEQALRDGDCDMIMLARPLLADSEWPNKAYAGNVSDIRPCIGDQEACINEFVEGGHPQCSVNPRTGFEDVINRELTPTTKPKKVAVIGAGPSGIMCALTAARRGHHVTLFEKTDRVGGMLVPGSQPKIKYEVKNYLAYLEAQLKSCSAKHDLTVKLNSPVTPESLKGQGFDTVVIGVGGSPVTPKLPGVDQANVVQAIDLLLKPELAEKAKNVVVIGAGAVGCETAHYLAADLGKKVTVVEMLPIVMPGMCTANRGHLIHELERLGVPLWNCTKLISIEGDQVKLARNVSSTVPDPYITWTPILPENISNPFAKPVQDEIKEQSISADLVVLAMGLRNGRAYYEACMNAQVAPEIIQLGDSFQIGRVFEAVKSGSMIGRSL</sequence>
<comment type="similarity">
    <text evidence="3">In the N-terminal section; belongs to the NADH:flavin oxidoreductase/NADH oxidase family.</text>
</comment>
<evidence type="ECO:0000313" key="12">
    <source>
        <dbReference type="EMBL" id="MPM62160.1"/>
    </source>
</evidence>
<dbReference type="GO" id="GO:0010181">
    <property type="term" value="F:FMN binding"/>
    <property type="evidence" value="ECO:0007669"/>
    <property type="project" value="InterPro"/>
</dbReference>
<evidence type="ECO:0000256" key="1">
    <source>
        <dbReference type="ARBA" id="ARBA00001917"/>
    </source>
</evidence>
<organism evidence="12">
    <name type="scientific">bioreactor metagenome</name>
    <dbReference type="NCBI Taxonomy" id="1076179"/>
    <lineage>
        <taxon>unclassified sequences</taxon>
        <taxon>metagenomes</taxon>
        <taxon>ecological metagenomes</taxon>
    </lineage>
</organism>
<dbReference type="PANTHER" id="PTHR42917">
    <property type="entry name" value="2,4-DIENOYL-COA REDUCTASE"/>
    <property type="match status" value="1"/>
</dbReference>
<dbReference type="PRINTS" id="PR00368">
    <property type="entry name" value="FADPNR"/>
</dbReference>
<keyword evidence="9" id="KW-0411">Iron-sulfur</keyword>
<comment type="caution">
    <text evidence="12">The sequence shown here is derived from an EMBL/GenBank/DDBJ whole genome shotgun (WGS) entry which is preliminary data.</text>
</comment>
<keyword evidence="8" id="KW-0408">Iron</keyword>
<dbReference type="GO" id="GO:0016491">
    <property type="term" value="F:oxidoreductase activity"/>
    <property type="evidence" value="ECO:0007669"/>
    <property type="project" value="UniProtKB-KW"/>
</dbReference>
<evidence type="ECO:0000256" key="2">
    <source>
        <dbReference type="ARBA" id="ARBA00001966"/>
    </source>
</evidence>
<evidence type="ECO:0000259" key="10">
    <source>
        <dbReference type="Pfam" id="PF00724"/>
    </source>
</evidence>
<dbReference type="InterPro" id="IPR023753">
    <property type="entry name" value="FAD/NAD-binding_dom"/>
</dbReference>
<reference evidence="12" key="1">
    <citation type="submission" date="2019-08" db="EMBL/GenBank/DDBJ databases">
        <authorList>
            <person name="Kucharzyk K."/>
            <person name="Murdoch R.W."/>
            <person name="Higgins S."/>
            <person name="Loffler F."/>
        </authorList>
    </citation>
    <scope>NUCLEOTIDE SEQUENCE</scope>
</reference>
<dbReference type="Pfam" id="PF00724">
    <property type="entry name" value="Oxidored_FMN"/>
    <property type="match status" value="1"/>
</dbReference>
<dbReference type="SUPFAM" id="SSF51395">
    <property type="entry name" value="FMN-linked oxidoreductases"/>
    <property type="match status" value="1"/>
</dbReference>
<accession>A0A645B9K0</accession>
<evidence type="ECO:0000256" key="5">
    <source>
        <dbReference type="ARBA" id="ARBA00022643"/>
    </source>
</evidence>
<dbReference type="PANTHER" id="PTHR42917:SF2">
    <property type="entry name" value="2,4-DIENOYL-COA REDUCTASE [(2E)-ENOYL-COA-PRODUCING]"/>
    <property type="match status" value="1"/>
</dbReference>
<dbReference type="InterPro" id="IPR051793">
    <property type="entry name" value="NADH:flavin_oxidoreductase"/>
</dbReference>
<dbReference type="Pfam" id="PF07992">
    <property type="entry name" value="Pyr_redox_2"/>
    <property type="match status" value="1"/>
</dbReference>
<evidence type="ECO:0000256" key="9">
    <source>
        <dbReference type="ARBA" id="ARBA00023014"/>
    </source>
</evidence>
<dbReference type="GO" id="GO:0046872">
    <property type="term" value="F:metal ion binding"/>
    <property type="evidence" value="ECO:0007669"/>
    <property type="project" value="UniProtKB-KW"/>
</dbReference>
<dbReference type="AlphaFoldDB" id="A0A645B9K0"/>
<keyword evidence="7 12" id="KW-0560">Oxidoreductase</keyword>
<name>A0A645B9K0_9ZZZZ</name>
<dbReference type="PRINTS" id="PR00469">
    <property type="entry name" value="PNDRDTASEII"/>
</dbReference>
<proteinExistence type="inferred from homology"/>
<keyword evidence="6" id="KW-0479">Metal-binding</keyword>
<evidence type="ECO:0000256" key="4">
    <source>
        <dbReference type="ARBA" id="ARBA00022630"/>
    </source>
</evidence>
<feature type="domain" description="NADH:flavin oxidoreductase/NADH oxidase N-terminal" evidence="10">
    <location>
        <begin position="17"/>
        <end position="138"/>
    </location>
</feature>
<comment type="cofactor">
    <cofactor evidence="2">
        <name>[4Fe-4S] cluster</name>
        <dbReference type="ChEBI" id="CHEBI:49883"/>
    </cofactor>
</comment>
<dbReference type="EMBL" id="VSSQ01018720">
    <property type="protein sequence ID" value="MPM62160.1"/>
    <property type="molecule type" value="Genomic_DNA"/>
</dbReference>
<evidence type="ECO:0000256" key="3">
    <source>
        <dbReference type="ARBA" id="ARBA00011048"/>
    </source>
</evidence>
<dbReference type="InterPro" id="IPR036188">
    <property type="entry name" value="FAD/NAD-bd_sf"/>
</dbReference>
<dbReference type="GO" id="GO:0051536">
    <property type="term" value="F:iron-sulfur cluster binding"/>
    <property type="evidence" value="ECO:0007669"/>
    <property type="project" value="UniProtKB-KW"/>
</dbReference>
<keyword evidence="4" id="KW-0285">Flavoprotein</keyword>
<dbReference type="Gene3D" id="3.40.50.720">
    <property type="entry name" value="NAD(P)-binding Rossmann-like Domain"/>
    <property type="match status" value="1"/>
</dbReference>
<dbReference type="Gene3D" id="3.20.20.70">
    <property type="entry name" value="Aldolase class I"/>
    <property type="match status" value="1"/>
</dbReference>
<keyword evidence="5" id="KW-0288">FMN</keyword>
<gene>
    <name evidence="12" type="primary">fldZ_4</name>
    <name evidence="12" type="ORF">SDC9_109026</name>
</gene>
<feature type="domain" description="FAD/NAD(P)-binding" evidence="11">
    <location>
        <begin position="292"/>
        <end position="548"/>
    </location>
</feature>
<dbReference type="SUPFAM" id="SSF51971">
    <property type="entry name" value="Nucleotide-binding domain"/>
    <property type="match status" value="1"/>
</dbReference>
<dbReference type="InterPro" id="IPR013785">
    <property type="entry name" value="Aldolase_TIM"/>
</dbReference>
<comment type="cofactor">
    <cofactor evidence="1">
        <name>FMN</name>
        <dbReference type="ChEBI" id="CHEBI:58210"/>
    </cofactor>
</comment>
<dbReference type="InterPro" id="IPR001155">
    <property type="entry name" value="OxRdtase_FMN_N"/>
</dbReference>
<protein>
    <submittedName>
        <fullName evidence="12">Cinnamate reductase</fullName>
        <ecNumber evidence="12">1.3.1.-</ecNumber>
    </submittedName>
</protein>
<evidence type="ECO:0000256" key="6">
    <source>
        <dbReference type="ARBA" id="ARBA00022723"/>
    </source>
</evidence>
<evidence type="ECO:0000259" key="11">
    <source>
        <dbReference type="Pfam" id="PF07992"/>
    </source>
</evidence>
<evidence type="ECO:0000256" key="8">
    <source>
        <dbReference type="ARBA" id="ARBA00023004"/>
    </source>
</evidence>
<evidence type="ECO:0000256" key="7">
    <source>
        <dbReference type="ARBA" id="ARBA00023002"/>
    </source>
</evidence>